<comment type="similarity">
    <text evidence="1">Belongs to the UPF0301 (AlgH) family.</text>
</comment>
<dbReference type="Gene3D" id="3.40.1740.10">
    <property type="entry name" value="VC0467-like"/>
    <property type="match status" value="1"/>
</dbReference>
<name>L7VVR1_9BACT</name>
<dbReference type="PANTHER" id="PTHR30327">
    <property type="entry name" value="UNCHARACTERIZED PROTEIN YQGE"/>
    <property type="match status" value="1"/>
</dbReference>
<dbReference type="GO" id="GO:0005829">
    <property type="term" value="C:cytosol"/>
    <property type="evidence" value="ECO:0007669"/>
    <property type="project" value="TreeGrafter"/>
</dbReference>
<protein>
    <submittedName>
        <fullName evidence="2">Uncharacterized protein</fullName>
    </submittedName>
</protein>
<dbReference type="EMBL" id="JX649877">
    <property type="protein sequence ID" value="AGC71624.1"/>
    <property type="molecule type" value="Genomic_DNA"/>
</dbReference>
<reference evidence="2" key="1">
    <citation type="submission" date="2012-09" db="EMBL/GenBank/DDBJ databases">
        <title>Metagenomic Characterization of a Microbial Community in Wastewater Detects High Levels of Antibiotic Resistance.</title>
        <authorList>
            <person name="Abrams M."/>
            <person name="Caldwell A."/>
            <person name="Vandaei E."/>
            <person name="Lee W."/>
            <person name="Perrott J."/>
            <person name="Khan S.Y."/>
            <person name="Ta J."/>
            <person name="Romero D."/>
            <person name="Nguyen V."/>
            <person name="Pourmand N."/>
            <person name="Ouverney C.C."/>
        </authorList>
    </citation>
    <scope>NUCLEOTIDE SEQUENCE</scope>
</reference>
<accession>L7VVR1</accession>
<dbReference type="AlphaFoldDB" id="L7VVR1"/>
<dbReference type="InterPro" id="IPR003774">
    <property type="entry name" value="AlgH-like"/>
</dbReference>
<dbReference type="PANTHER" id="PTHR30327:SF1">
    <property type="entry name" value="UPF0301 PROTEIN YQGE"/>
    <property type="match status" value="1"/>
</dbReference>
<evidence type="ECO:0000313" key="2">
    <source>
        <dbReference type="EMBL" id="AGC71624.1"/>
    </source>
</evidence>
<proteinExistence type="inferred from homology"/>
<evidence type="ECO:0000256" key="1">
    <source>
        <dbReference type="ARBA" id="ARBA00009600"/>
    </source>
</evidence>
<dbReference type="SUPFAM" id="SSF143456">
    <property type="entry name" value="VC0467-like"/>
    <property type="match status" value="1"/>
</dbReference>
<dbReference type="Pfam" id="PF02622">
    <property type="entry name" value="DUF179"/>
    <property type="match status" value="1"/>
</dbReference>
<sequence length="182" mass="19666">MTNLRGQLLVATSVIEGEPFFRSVIYLLDSDEHGAVGIILNYPLDPNIDELFPQWSESVDRPGTLYLGGPVDTQSAMAVGIAREGTTPAGWQSANGRIGIVDLDGPVPSFGDFACLRLYAGYAGWSAGQLEAEIAEGSWLVVPALESDLQHADTSSLWREVLARQTGDTRFWATLPDQLADN</sequence>
<organism evidence="2">
    <name type="scientific">uncultured bacterium A1Q1_fos_1053</name>
    <dbReference type="NCBI Taxonomy" id="1256539"/>
    <lineage>
        <taxon>Bacteria</taxon>
        <taxon>environmental samples</taxon>
    </lineage>
</organism>